<name>A0AAD2PWU6_9STRA</name>
<protein>
    <submittedName>
        <fullName evidence="2">Uncharacterized protein</fullName>
    </submittedName>
</protein>
<organism evidence="2 3">
    <name type="scientific">Cylindrotheca closterium</name>
    <dbReference type="NCBI Taxonomy" id="2856"/>
    <lineage>
        <taxon>Eukaryota</taxon>
        <taxon>Sar</taxon>
        <taxon>Stramenopiles</taxon>
        <taxon>Ochrophyta</taxon>
        <taxon>Bacillariophyta</taxon>
        <taxon>Bacillariophyceae</taxon>
        <taxon>Bacillariophycidae</taxon>
        <taxon>Bacillariales</taxon>
        <taxon>Bacillariaceae</taxon>
        <taxon>Cylindrotheca</taxon>
    </lineage>
</organism>
<feature type="region of interest" description="Disordered" evidence="1">
    <location>
        <begin position="465"/>
        <end position="487"/>
    </location>
</feature>
<dbReference type="InterPro" id="IPR032675">
    <property type="entry name" value="LRR_dom_sf"/>
</dbReference>
<comment type="caution">
    <text evidence="2">The sequence shown here is derived from an EMBL/GenBank/DDBJ whole genome shotgun (WGS) entry which is preliminary data.</text>
</comment>
<reference evidence="2" key="1">
    <citation type="submission" date="2023-08" db="EMBL/GenBank/DDBJ databases">
        <authorList>
            <person name="Audoor S."/>
            <person name="Bilcke G."/>
        </authorList>
    </citation>
    <scope>NUCLEOTIDE SEQUENCE</scope>
</reference>
<sequence>MKPDAVEIAAHFENKSDDDLTTITFTRDHSWLDAMQMLQDLQESNVLLGKCKRTIHWCIWPNAPMIEEVAALMIETLEYFASSNLIEGDGVRWERFVFQDMDQSNENHCRILFTVCRIELFECLWIGGRNDDQDMTGPMAMDLSHAISLNSSMVEICVFLKLTDECFPILGRSLEKAKNQKKLSLHLNLSDSVYSCCSGDGGSSSSSTLAFEEFHNGLALNKSLRQLDLDGLPAQWLPLVFQALRNSSVEELSLRKCQWEEEVEVPQESSSPVWDHLARYLSSNDCKLKTLDLSYPFANLNVTRLAACMDRNTSLETLRLKHAGLVASECIELLATSANNELFELDLQSNSISLLDFSNLVMLDGFTATLQNTTTTTTTSTAATRNRLSRLNLDGNRNNHIWPKEDAKKIQTLLLWLLKQNPFLIFLGDRFARSYLCGPLVQHDMDLNRVGQGQWWRAVIIMSSSSSSSSSDNNDNDNDGNDNNNDKNDDSSLLHLALWPYMLARVSSSMRSIEPKRQASVIFRLVVDGVGNGMLALL</sequence>
<keyword evidence="3" id="KW-1185">Reference proteome</keyword>
<gene>
    <name evidence="2" type="ORF">CYCCA115_LOCUS19976</name>
</gene>
<dbReference type="Gene3D" id="3.80.10.10">
    <property type="entry name" value="Ribonuclease Inhibitor"/>
    <property type="match status" value="1"/>
</dbReference>
<accession>A0AAD2PWU6</accession>
<dbReference type="SUPFAM" id="SSF52047">
    <property type="entry name" value="RNI-like"/>
    <property type="match status" value="1"/>
</dbReference>
<evidence type="ECO:0000313" key="2">
    <source>
        <dbReference type="EMBL" id="CAJ1963031.1"/>
    </source>
</evidence>
<evidence type="ECO:0000256" key="1">
    <source>
        <dbReference type="SAM" id="MobiDB-lite"/>
    </source>
</evidence>
<dbReference type="EMBL" id="CAKOGP040002125">
    <property type="protein sequence ID" value="CAJ1963031.1"/>
    <property type="molecule type" value="Genomic_DNA"/>
</dbReference>
<dbReference type="AlphaFoldDB" id="A0AAD2PWU6"/>
<proteinExistence type="predicted"/>
<dbReference type="Proteomes" id="UP001295423">
    <property type="component" value="Unassembled WGS sequence"/>
</dbReference>
<evidence type="ECO:0000313" key="3">
    <source>
        <dbReference type="Proteomes" id="UP001295423"/>
    </source>
</evidence>